<dbReference type="Pfam" id="PF13558">
    <property type="entry name" value="SbcC_Walker_B"/>
    <property type="match status" value="1"/>
</dbReference>
<sequence length="700" mass="78914">MSEKALQFEALSTHQLQQQSEERQLGLQLSTIEQQLADTASQVNLSNQRAVMSRENLQQVQFRSSEHVSHLRSQLRPGQECMVCGSTHHPYGVENIDDHWLNLLQDFQLQVKKAEGALEQSQQRYQEQLAKKEQTVTRLQLLSQQINQTKDQRAALEIELTQSAAELALVWPLSWTQIDDEKQALTRLLSRHHELLNRQQALSDELKRVTQLHQEKHDALQQIINQTTGLAAEQKSIEEQQSLLAVKSENLLQKLNVHAPILTKFGSLEHSPCDVLKAGDRAINDLAALQQTYATLQHDQMLLKQQQKTLQESVEQNKATCQRLEVECQAIIKEKDAVITARNQLIAATTSTQEWLESYEKKWLLAQEHGQSATNELQKRIKQRDEHVMTLKHLDVSLAKNTEELEANRVRFTTWLEGFVLQYRIDEAALDALLAMPKEQREALLEQSEHLKDVLSQTKASVIELSKQIEEHMLTQPEPSKAMLLELKPTLLERLDVVQSKLVELSTQLATQAQNVALLADNKEKLNVYLQEHEHWQLLNRLLGDATGKKLRNLAQVQSLKLLLMYANQHLVSLSKRYRITSIGQTLDIAIIDKDMADEQRSISTLSGGESFLVSLALALGLASLSSNQVSIGSLFIDEGFGTLDPETLSVALDALDALQAQGRKVGVISHVSQMSERIGTQIKVTKGAGGQSRVEVVQP</sequence>
<accession>A0A975DKJ4</accession>
<dbReference type="AlphaFoldDB" id="A0A975DKJ4"/>
<gene>
    <name evidence="2" type="ORF">J5O05_20855</name>
</gene>
<dbReference type="PANTHER" id="PTHR32114:SF2">
    <property type="entry name" value="ABC TRANSPORTER ABCH.3"/>
    <property type="match status" value="1"/>
</dbReference>
<reference evidence="2" key="1">
    <citation type="submission" date="2021-03" db="EMBL/GenBank/DDBJ databases">
        <title>Complete Genome of Pseudoalteromonas xiamenensis STKMTI.2, a new potential marine bacterium producing anti-Vibrio compounds.</title>
        <authorList>
            <person name="Handayani D.P."/>
            <person name="Isnansetyo A."/>
            <person name="Istiqomah I."/>
            <person name="Jumina J."/>
        </authorList>
    </citation>
    <scope>NUCLEOTIDE SEQUENCE</scope>
    <source>
        <strain evidence="2">STKMTI.2</strain>
        <plasmid evidence="2">unnamed5</plasmid>
    </source>
</reference>
<feature type="coiled-coil region" evidence="1">
    <location>
        <begin position="104"/>
        <end position="166"/>
    </location>
</feature>
<dbReference type="Gene3D" id="3.40.50.300">
    <property type="entry name" value="P-loop containing nucleotide triphosphate hydrolases"/>
    <property type="match status" value="1"/>
</dbReference>
<dbReference type="InterPro" id="IPR027417">
    <property type="entry name" value="P-loop_NTPase"/>
</dbReference>
<keyword evidence="2" id="KW-0614">Plasmid</keyword>
<evidence type="ECO:0000313" key="2">
    <source>
        <dbReference type="EMBL" id="QTH73234.1"/>
    </source>
</evidence>
<dbReference type="SUPFAM" id="SSF52540">
    <property type="entry name" value="P-loop containing nucleoside triphosphate hydrolases"/>
    <property type="match status" value="1"/>
</dbReference>
<dbReference type="EMBL" id="CP072135">
    <property type="protein sequence ID" value="QTH73234.1"/>
    <property type="molecule type" value="Genomic_DNA"/>
</dbReference>
<dbReference type="KEGG" id="pxi:J5O05_20855"/>
<organism evidence="2 3">
    <name type="scientific">Pseudoalteromonas xiamenensis</name>
    <dbReference type="NCBI Taxonomy" id="882626"/>
    <lineage>
        <taxon>Bacteria</taxon>
        <taxon>Pseudomonadati</taxon>
        <taxon>Pseudomonadota</taxon>
        <taxon>Gammaproteobacteria</taxon>
        <taxon>Alteromonadales</taxon>
        <taxon>Pseudoalteromonadaceae</taxon>
        <taxon>Pseudoalteromonas</taxon>
    </lineage>
</organism>
<proteinExistence type="predicted"/>
<evidence type="ECO:0000256" key="1">
    <source>
        <dbReference type="SAM" id="Coils"/>
    </source>
</evidence>
<protein>
    <recommendedName>
        <fullName evidence="4">Exonuclease SbcC</fullName>
    </recommendedName>
</protein>
<dbReference type="Proteomes" id="UP000664904">
    <property type="component" value="Plasmid unnamed5"/>
</dbReference>
<evidence type="ECO:0008006" key="4">
    <source>
        <dbReference type="Google" id="ProtNLM"/>
    </source>
</evidence>
<keyword evidence="3" id="KW-1185">Reference proteome</keyword>
<keyword evidence="1" id="KW-0175">Coiled coil</keyword>
<dbReference type="PANTHER" id="PTHR32114">
    <property type="entry name" value="ABC TRANSPORTER ABCH.3"/>
    <property type="match status" value="1"/>
</dbReference>
<geneLocation type="plasmid" evidence="2 3">
    <name>unnamed5</name>
</geneLocation>
<name>A0A975DKJ4_9GAMM</name>
<evidence type="ECO:0000313" key="3">
    <source>
        <dbReference type="Proteomes" id="UP000664904"/>
    </source>
</evidence>